<evidence type="ECO:0000313" key="1">
    <source>
        <dbReference type="EnsemblPlants" id="TuG1812G0200002052.01.T01.cds325752"/>
    </source>
</evidence>
<dbReference type="AlphaFoldDB" id="A0A8R7TFF2"/>
<reference evidence="1" key="2">
    <citation type="submission" date="2018-03" db="EMBL/GenBank/DDBJ databases">
        <title>The Triticum urartu genome reveals the dynamic nature of wheat genome evolution.</title>
        <authorList>
            <person name="Ling H."/>
            <person name="Ma B."/>
            <person name="Shi X."/>
            <person name="Liu H."/>
            <person name="Dong L."/>
            <person name="Sun H."/>
            <person name="Cao Y."/>
            <person name="Gao Q."/>
            <person name="Zheng S."/>
            <person name="Li Y."/>
            <person name="Yu Y."/>
            <person name="Du H."/>
            <person name="Qi M."/>
            <person name="Li Y."/>
            <person name="Yu H."/>
            <person name="Cui Y."/>
            <person name="Wang N."/>
            <person name="Chen C."/>
            <person name="Wu H."/>
            <person name="Zhao Y."/>
            <person name="Zhang J."/>
            <person name="Li Y."/>
            <person name="Zhou W."/>
            <person name="Zhang B."/>
            <person name="Hu W."/>
            <person name="Eijk M."/>
            <person name="Tang J."/>
            <person name="Witsenboer H."/>
            <person name="Zhao S."/>
            <person name="Li Z."/>
            <person name="Zhang A."/>
            <person name="Wang D."/>
            <person name="Liang C."/>
        </authorList>
    </citation>
    <scope>NUCLEOTIDE SEQUENCE [LARGE SCALE GENOMIC DNA]</scope>
    <source>
        <strain evidence="1">cv. G1812</strain>
    </source>
</reference>
<evidence type="ECO:0000313" key="2">
    <source>
        <dbReference type="Proteomes" id="UP000015106"/>
    </source>
</evidence>
<name>A0A8R7TFF2_TRIUA</name>
<accession>A0A8R7TFF2</accession>
<reference evidence="1" key="3">
    <citation type="submission" date="2022-06" db="UniProtKB">
        <authorList>
            <consortium name="EnsemblPlants"/>
        </authorList>
    </citation>
    <scope>IDENTIFICATION</scope>
</reference>
<protein>
    <recommendedName>
        <fullName evidence="3">Copia protein</fullName>
    </recommendedName>
</protein>
<dbReference type="EnsemblPlants" id="TuG1812G0200002052.01.T01">
    <property type="protein sequence ID" value="TuG1812G0200002052.01.T01.cds325752"/>
    <property type="gene ID" value="TuG1812G0200002052.01"/>
</dbReference>
<organism evidence="1 2">
    <name type="scientific">Triticum urartu</name>
    <name type="common">Red wild einkorn</name>
    <name type="synonym">Crithodium urartu</name>
    <dbReference type="NCBI Taxonomy" id="4572"/>
    <lineage>
        <taxon>Eukaryota</taxon>
        <taxon>Viridiplantae</taxon>
        <taxon>Streptophyta</taxon>
        <taxon>Embryophyta</taxon>
        <taxon>Tracheophyta</taxon>
        <taxon>Spermatophyta</taxon>
        <taxon>Magnoliopsida</taxon>
        <taxon>Liliopsida</taxon>
        <taxon>Poales</taxon>
        <taxon>Poaceae</taxon>
        <taxon>BOP clade</taxon>
        <taxon>Pooideae</taxon>
        <taxon>Triticodae</taxon>
        <taxon>Triticeae</taxon>
        <taxon>Triticinae</taxon>
        <taxon>Triticum</taxon>
    </lineage>
</organism>
<proteinExistence type="predicted"/>
<dbReference type="Proteomes" id="UP000015106">
    <property type="component" value="Chromosome 2"/>
</dbReference>
<evidence type="ECO:0008006" key="3">
    <source>
        <dbReference type="Google" id="ProtNLM"/>
    </source>
</evidence>
<keyword evidence="2" id="KW-1185">Reference proteome</keyword>
<reference evidence="2" key="1">
    <citation type="journal article" date="2013" name="Nature">
        <title>Draft genome of the wheat A-genome progenitor Triticum urartu.</title>
        <authorList>
            <person name="Ling H.Q."/>
            <person name="Zhao S."/>
            <person name="Liu D."/>
            <person name="Wang J."/>
            <person name="Sun H."/>
            <person name="Zhang C."/>
            <person name="Fan H."/>
            <person name="Li D."/>
            <person name="Dong L."/>
            <person name="Tao Y."/>
            <person name="Gao C."/>
            <person name="Wu H."/>
            <person name="Li Y."/>
            <person name="Cui Y."/>
            <person name="Guo X."/>
            <person name="Zheng S."/>
            <person name="Wang B."/>
            <person name="Yu K."/>
            <person name="Liang Q."/>
            <person name="Yang W."/>
            <person name="Lou X."/>
            <person name="Chen J."/>
            <person name="Feng M."/>
            <person name="Jian J."/>
            <person name="Zhang X."/>
            <person name="Luo G."/>
            <person name="Jiang Y."/>
            <person name="Liu J."/>
            <person name="Wang Z."/>
            <person name="Sha Y."/>
            <person name="Zhang B."/>
            <person name="Wu H."/>
            <person name="Tang D."/>
            <person name="Shen Q."/>
            <person name="Xue P."/>
            <person name="Zou S."/>
            <person name="Wang X."/>
            <person name="Liu X."/>
            <person name="Wang F."/>
            <person name="Yang Y."/>
            <person name="An X."/>
            <person name="Dong Z."/>
            <person name="Zhang K."/>
            <person name="Zhang X."/>
            <person name="Luo M.C."/>
            <person name="Dvorak J."/>
            <person name="Tong Y."/>
            <person name="Wang J."/>
            <person name="Yang H."/>
            <person name="Li Z."/>
            <person name="Wang D."/>
            <person name="Zhang A."/>
            <person name="Wang J."/>
        </authorList>
    </citation>
    <scope>NUCLEOTIDE SEQUENCE</scope>
    <source>
        <strain evidence="2">cv. G1812</strain>
    </source>
</reference>
<sequence length="52" mass="5893">MYLTANPVFHARTKHIEVDFHFVREKVAMGALEVRFVSSADQVADAFTKPLT</sequence>
<dbReference type="Gramene" id="TuG1812G0200002052.01.T01">
    <property type="protein sequence ID" value="TuG1812G0200002052.01.T01.cds325752"/>
    <property type="gene ID" value="TuG1812G0200002052.01"/>
</dbReference>
<dbReference type="CDD" id="cd09272">
    <property type="entry name" value="RNase_HI_RT_Ty1"/>
    <property type="match status" value="1"/>
</dbReference>